<feature type="domain" description="HD Cas3-type" evidence="11">
    <location>
        <begin position="16"/>
        <end position="222"/>
    </location>
</feature>
<dbReference type="GO" id="GO:0004519">
    <property type="term" value="F:endonuclease activity"/>
    <property type="evidence" value="ECO:0007669"/>
    <property type="project" value="UniProtKB-KW"/>
</dbReference>
<evidence type="ECO:0000256" key="3">
    <source>
        <dbReference type="ARBA" id="ARBA00022722"/>
    </source>
</evidence>
<keyword evidence="3" id="KW-0540">Nuclease</keyword>
<keyword evidence="4" id="KW-0479">Metal-binding</keyword>
<protein>
    <submittedName>
        <fullName evidence="12">CRISPR-associated endonuclease/helicase Cas3</fullName>
    </submittedName>
</protein>
<comment type="similarity">
    <text evidence="1">In the N-terminal section; belongs to the CRISPR-associated nuclease Cas3-HD family.</text>
</comment>
<dbReference type="Proteomes" id="UP000791080">
    <property type="component" value="Unassembled WGS sequence"/>
</dbReference>
<reference evidence="12 13" key="1">
    <citation type="submission" date="2013-07" db="EMBL/GenBank/DDBJ databases">
        <authorList>
            <consortium name="DOE Joint Genome Institute"/>
            <person name="Reeve W."/>
            <person name="Huntemann M."/>
            <person name="Han J."/>
            <person name="Chen A."/>
            <person name="Kyrpides N."/>
            <person name="Mavromatis K."/>
            <person name="Markowitz V."/>
            <person name="Palaniappan K."/>
            <person name="Ivanova N."/>
            <person name="Schaumberg A."/>
            <person name="Pati A."/>
            <person name="Liolios K."/>
            <person name="Nordberg H.P."/>
            <person name="Cantor M.N."/>
            <person name="Hua S.X."/>
            <person name="Woyke T."/>
        </authorList>
    </citation>
    <scope>NUCLEOTIDE SEQUENCE [LARGE SCALE GENOMIC DNA]</scope>
    <source>
        <strain evidence="12 13">DSM 43889</strain>
    </source>
</reference>
<dbReference type="Pfam" id="PF22590">
    <property type="entry name" value="Cas3-like_C_2"/>
    <property type="match status" value="1"/>
</dbReference>
<proteinExistence type="inferred from homology"/>
<keyword evidence="12" id="KW-0255">Endonuclease</keyword>
<keyword evidence="9" id="KW-0051">Antiviral defense</keyword>
<dbReference type="InterPro" id="IPR038257">
    <property type="entry name" value="CRISPR-assoc_Cas3_HD_sf"/>
</dbReference>
<dbReference type="NCBIfam" id="TIGR01596">
    <property type="entry name" value="cas3_HD"/>
    <property type="match status" value="1"/>
</dbReference>
<evidence type="ECO:0000256" key="2">
    <source>
        <dbReference type="ARBA" id="ARBA00009046"/>
    </source>
</evidence>
<dbReference type="PROSITE" id="PS51643">
    <property type="entry name" value="HD_CAS3"/>
    <property type="match status" value="1"/>
</dbReference>
<dbReference type="SUPFAM" id="SSF52540">
    <property type="entry name" value="P-loop containing nucleoside triphosphate hydrolases"/>
    <property type="match status" value="1"/>
</dbReference>
<evidence type="ECO:0000256" key="5">
    <source>
        <dbReference type="ARBA" id="ARBA00022741"/>
    </source>
</evidence>
<evidence type="ECO:0000256" key="8">
    <source>
        <dbReference type="ARBA" id="ARBA00022840"/>
    </source>
</evidence>
<evidence type="ECO:0000259" key="11">
    <source>
        <dbReference type="PROSITE" id="PS51643"/>
    </source>
</evidence>
<gene>
    <name evidence="12" type="ORF">G443_001319</name>
</gene>
<reference evidence="12 13" key="2">
    <citation type="submission" date="2022-06" db="EMBL/GenBank/DDBJ databases">
        <title>Genomic Encyclopedia of Type Strains, Phase I: the one thousand microbial genomes (KMG-I) project.</title>
        <authorList>
            <person name="Kyrpides N."/>
        </authorList>
    </citation>
    <scope>NUCLEOTIDE SEQUENCE [LARGE SCALE GENOMIC DNA]</scope>
    <source>
        <strain evidence="12 13">DSM 43889</strain>
    </source>
</reference>
<dbReference type="InterPro" id="IPR054712">
    <property type="entry name" value="Cas3-like_dom"/>
</dbReference>
<accession>A0ABT1JFR3</accession>
<evidence type="ECO:0000256" key="6">
    <source>
        <dbReference type="ARBA" id="ARBA00022801"/>
    </source>
</evidence>
<evidence type="ECO:0000256" key="10">
    <source>
        <dbReference type="ARBA" id="ARBA00038437"/>
    </source>
</evidence>
<dbReference type="InterPro" id="IPR001650">
    <property type="entry name" value="Helicase_C-like"/>
</dbReference>
<dbReference type="InterPro" id="IPR006483">
    <property type="entry name" value="CRISPR-assoc_Cas3_HD"/>
</dbReference>
<evidence type="ECO:0000256" key="9">
    <source>
        <dbReference type="ARBA" id="ARBA00023118"/>
    </source>
</evidence>
<dbReference type="CDD" id="cd09641">
    <property type="entry name" value="Cas3''_I"/>
    <property type="match status" value="1"/>
</dbReference>
<dbReference type="PANTHER" id="PTHR47959:SF16">
    <property type="entry name" value="CRISPR-ASSOCIATED NUCLEASE_HELICASE CAS3-RELATED"/>
    <property type="match status" value="1"/>
</dbReference>
<dbReference type="Pfam" id="PF18019">
    <property type="entry name" value="Cas3_HD"/>
    <property type="match status" value="1"/>
</dbReference>
<dbReference type="SUPFAM" id="SSF109604">
    <property type="entry name" value="HD-domain/PDEase-like"/>
    <property type="match status" value="1"/>
</dbReference>
<dbReference type="RefSeq" id="WP_051314340.1">
    <property type="nucleotide sequence ID" value="NZ_AUBJ02000001.1"/>
</dbReference>
<dbReference type="Gene3D" id="3.40.50.300">
    <property type="entry name" value="P-loop containing nucleotide triphosphate hydrolases"/>
    <property type="match status" value="2"/>
</dbReference>
<keyword evidence="13" id="KW-1185">Reference proteome</keyword>
<evidence type="ECO:0000256" key="4">
    <source>
        <dbReference type="ARBA" id="ARBA00022723"/>
    </source>
</evidence>
<comment type="similarity">
    <text evidence="10">Belongs to the DEAD box helicase family.</text>
</comment>
<dbReference type="Gene3D" id="1.10.3210.30">
    <property type="match status" value="1"/>
</dbReference>
<comment type="similarity">
    <text evidence="2">In the central section; belongs to the CRISPR-associated helicase Cas3 family.</text>
</comment>
<dbReference type="SMART" id="SM00487">
    <property type="entry name" value="DEXDc"/>
    <property type="match status" value="1"/>
</dbReference>
<evidence type="ECO:0000313" key="12">
    <source>
        <dbReference type="EMBL" id="MCP2331049.1"/>
    </source>
</evidence>
<keyword evidence="7" id="KW-0347">Helicase</keyword>
<dbReference type="SMART" id="SM00490">
    <property type="entry name" value="HELICc"/>
    <property type="match status" value="1"/>
</dbReference>
<keyword evidence="6" id="KW-0378">Hydrolase</keyword>
<dbReference type="InterPro" id="IPR027417">
    <property type="entry name" value="P-loop_NTPase"/>
</dbReference>
<dbReference type="InterPro" id="IPR050079">
    <property type="entry name" value="DEAD_box_RNA_helicase"/>
</dbReference>
<organism evidence="12 13">
    <name type="scientific">Actinoalloteichus caeruleus DSM 43889</name>
    <dbReference type="NCBI Taxonomy" id="1120930"/>
    <lineage>
        <taxon>Bacteria</taxon>
        <taxon>Bacillati</taxon>
        <taxon>Actinomycetota</taxon>
        <taxon>Actinomycetes</taxon>
        <taxon>Pseudonocardiales</taxon>
        <taxon>Pseudonocardiaceae</taxon>
        <taxon>Actinoalloteichus</taxon>
        <taxon>Actinoalloteichus cyanogriseus</taxon>
    </lineage>
</organism>
<keyword evidence="8" id="KW-0067">ATP-binding</keyword>
<dbReference type="InterPro" id="IPR006474">
    <property type="entry name" value="Helicase_Cas3_CRISPR-ass_core"/>
</dbReference>
<dbReference type="NCBIfam" id="TIGR01587">
    <property type="entry name" value="cas3_core"/>
    <property type="match status" value="1"/>
</dbReference>
<keyword evidence="5" id="KW-0547">Nucleotide-binding</keyword>
<evidence type="ECO:0000256" key="1">
    <source>
        <dbReference type="ARBA" id="ARBA00006847"/>
    </source>
</evidence>
<dbReference type="PANTHER" id="PTHR47959">
    <property type="entry name" value="ATP-DEPENDENT RNA HELICASE RHLE-RELATED"/>
    <property type="match status" value="1"/>
</dbReference>
<evidence type="ECO:0000313" key="13">
    <source>
        <dbReference type="Proteomes" id="UP000791080"/>
    </source>
</evidence>
<name>A0ABT1JFR3_ACTCY</name>
<comment type="caution">
    <text evidence="12">The sequence shown here is derived from an EMBL/GenBank/DDBJ whole genome shotgun (WGS) entry which is preliminary data.</text>
</comment>
<sequence>MTEDLPHLWAKSPAKEATIGESLTEHSARTSAVVPLIRARIGVVDGIWDESWWPAVQLAALLHDGGKIDPGFQRQVRTNTRWGLRHEVLSLGFVDLLVTDQEVRRRVAAAVVTHHRPLHGDATRSILPDNLSQDQQALGQAFTVAEDDGTVRALAAWFADAAARVGLPVDRSRLGGLTRDDIRAGTLTLLRDLAEDWWYPGTEQGGLPWVLLQGVVTIADHVASAHGELLTGEPLRGYGDRVRVRLAAAGHRLTRAQEEAAAAHHLLLVSPTGSGKTEGGLLWAEAAWRQVAEQRNALPRVFYVLPFLASINAMALRLQEEDGVEDVGVLHSRAGMFHLNELIEARAAGSDDRPEPTVEDAATALDHVNASRTHRELFRVTTPYQLLRAAFGGPGDSSTLADTVNSVFLFDELHAYEPRRLGMLLAMIRLWTQELGGRVGVLSATLPERFRRILRDTIAGRLDVVDGFAGVRHTPRHRLRIGGGHLTSPESVDRIAADLHAGQAVLVVANNVADALDLYDLLGPVAKEQGGEAVLLHSRFRNCDRAQKEKRILELFGTDRRSSRGLLVATQVVEVSLNVDFDVLHTSGAALEALLQRFGRVNRRGKRAPASVWVCEPEYRRRRGGGEETWADGVYDEVPTRLCWAALQNHDGETIDEADAQQWLNAIYDSPWGDTWEKEVLVSQERFDEDYLDFRSPFADREGLRKEFFATFDGVEAILSDDLADYQADRRQGEKGQGALLASRFLLPLPVHLSSSGHFDRRHGITVINGDYHPELGLKGIVRETRYQPGEIL</sequence>
<dbReference type="EMBL" id="AUBJ02000001">
    <property type="protein sequence ID" value="MCP2331049.1"/>
    <property type="molecule type" value="Genomic_DNA"/>
</dbReference>
<dbReference type="InterPro" id="IPR014001">
    <property type="entry name" value="Helicase_ATP-bd"/>
</dbReference>
<evidence type="ECO:0000256" key="7">
    <source>
        <dbReference type="ARBA" id="ARBA00022806"/>
    </source>
</evidence>